<reference evidence="2 3" key="1">
    <citation type="submission" date="2015-07" db="EMBL/GenBank/DDBJ databases">
        <title>High-quality genome of monoxenous trypanosomatid Leptomonas pyrrhocoris.</title>
        <authorList>
            <person name="Flegontov P."/>
            <person name="Butenko A."/>
            <person name="Firsov S."/>
            <person name="Vlcek C."/>
            <person name="Logacheva M.D."/>
            <person name="Field M."/>
            <person name="Filatov D."/>
            <person name="Flegontova O."/>
            <person name="Gerasimov E."/>
            <person name="Jackson A.P."/>
            <person name="Kelly S."/>
            <person name="Opperdoes F."/>
            <person name="O'Reilly A."/>
            <person name="Votypka J."/>
            <person name="Yurchenko V."/>
            <person name="Lukes J."/>
        </authorList>
    </citation>
    <scope>NUCLEOTIDE SEQUENCE [LARGE SCALE GENOMIC DNA]</scope>
    <source>
        <strain evidence="2">H10</strain>
    </source>
</reference>
<organism evidence="2 3">
    <name type="scientific">Leptomonas pyrrhocoris</name>
    <name type="common">Firebug parasite</name>
    <dbReference type="NCBI Taxonomy" id="157538"/>
    <lineage>
        <taxon>Eukaryota</taxon>
        <taxon>Discoba</taxon>
        <taxon>Euglenozoa</taxon>
        <taxon>Kinetoplastea</taxon>
        <taxon>Metakinetoplastina</taxon>
        <taxon>Trypanosomatida</taxon>
        <taxon>Trypanosomatidae</taxon>
        <taxon>Leishmaniinae</taxon>
        <taxon>Leptomonas</taxon>
    </lineage>
</organism>
<evidence type="ECO:0000313" key="2">
    <source>
        <dbReference type="EMBL" id="KPA82666.1"/>
    </source>
</evidence>
<name>A0A0M9G5M6_LEPPY</name>
<feature type="region of interest" description="Disordered" evidence="1">
    <location>
        <begin position="519"/>
        <end position="559"/>
    </location>
</feature>
<feature type="region of interest" description="Disordered" evidence="1">
    <location>
        <begin position="641"/>
        <end position="669"/>
    </location>
</feature>
<dbReference type="VEuPathDB" id="TriTrypDB:LpyrH10_04_0470"/>
<feature type="region of interest" description="Disordered" evidence="1">
    <location>
        <begin position="229"/>
        <end position="258"/>
    </location>
</feature>
<dbReference type="AlphaFoldDB" id="A0A0M9G5M6"/>
<feature type="compositionally biased region" description="Basic and acidic residues" evidence="1">
    <location>
        <begin position="741"/>
        <end position="752"/>
    </location>
</feature>
<evidence type="ECO:0000313" key="3">
    <source>
        <dbReference type="Proteomes" id="UP000037923"/>
    </source>
</evidence>
<feature type="region of interest" description="Disordered" evidence="1">
    <location>
        <begin position="145"/>
        <end position="183"/>
    </location>
</feature>
<feature type="region of interest" description="Disordered" evidence="1">
    <location>
        <begin position="862"/>
        <end position="893"/>
    </location>
</feature>
<sequence length="970" mass="103190">MTSSSAPLAYPSSGECNVLIQRFKLLNLVQRVAHRDVSEMIDTVGLESLVRKGTLAKWAWTAGDDWNNDDGAFGDRGTEASYAGYGKYTARRRAERQRHRANTENAAATRSVSQRTTSPPGPARMAFGRSTTGFEARVAAARWNSGVEEDNEEESRKYGLTRRVDVAAPRTTSDGREESATRRRYVVRRTQRLLRSSPADRDAFFSRLAEPRERPEPVVEDVFVYDAVPDRRGRDGGSSRSKLGAREIYLSGDGQRGEQDDYYAAQNRRHAPPLSTLSLPSPPPLGFSHSSSTYVNRRGGAEGHSFDADDIRAHYQGTSSMYPPPSHALAAPGGVPSQPGEGRYRCGYSSVQVRGESEEEVEDTALPSALPPAPSLQGRQQQQLSSDTPAPLHSGGQEEAEESVEMQSTLLPTESAPAARGAVPDVKLASFADGPARRRNVNFALNKADLYDGMPTTGNDNATSMDSNAWDVPGATASADCARGPECDDATSPVLSHLHFPRAGGNAAGALNITGSVRGGGGSSLSSPGGLKTRSSSGVAGFPKSPRMGRGLAPKAKPKGAVVDSQIPVEAVRHAAALITRANSTPTIEPSPNTSTPGNSYVAAHASPQSQQPPMSRIRSNPVGFAHGGSILLSPRPRTVEVSADSRQQHMDGGQHSPEAPVGSAVSAPITPRFSTRTGAAVAEAAAAPAGVSTAAGASTAVPVNEGAQQSFQAVSSKVDHMLQNLQRMLRRVYKDGGDEVPDKLVEADPKTQQRTTRGGGVGARTPSEDDAYSSSFEESDSEKDTTGAGNDSYNIYREEDGLGVDGEDDEMLLYTQIQHKVSRLGAAMSRLTLPSSSEDGEGSVAREAAAAAAAVAFRQAERSSTAPAAPPSSSALSPGRSPGSRPAAARRARGDIPDGIVQRLCAYRMEHFQYIAYNERLWNTSTTSQFVFAQRLTAALLEECWAEVMAEVDANMSEYVEGLVDHELQ</sequence>
<dbReference type="GeneID" id="26902788"/>
<dbReference type="EMBL" id="LGTL01000004">
    <property type="protein sequence ID" value="KPA82666.1"/>
    <property type="molecule type" value="Genomic_DNA"/>
</dbReference>
<feature type="compositionally biased region" description="Basic and acidic residues" evidence="1">
    <location>
        <begin position="154"/>
        <end position="165"/>
    </location>
</feature>
<feature type="compositionally biased region" description="Polar residues" evidence="1">
    <location>
        <begin position="103"/>
        <end position="118"/>
    </location>
</feature>
<feature type="region of interest" description="Disordered" evidence="1">
    <location>
        <begin position="581"/>
        <end position="616"/>
    </location>
</feature>
<feature type="region of interest" description="Disordered" evidence="1">
    <location>
        <begin position="90"/>
        <end position="127"/>
    </location>
</feature>
<keyword evidence="3" id="KW-1185">Reference proteome</keyword>
<accession>A0A0M9G5M6</accession>
<evidence type="ECO:0000256" key="1">
    <source>
        <dbReference type="SAM" id="MobiDB-lite"/>
    </source>
</evidence>
<feature type="compositionally biased region" description="Basic and acidic residues" evidence="1">
    <location>
        <begin position="299"/>
        <end position="313"/>
    </location>
</feature>
<gene>
    <name evidence="2" type="ORF">ABB37_02497</name>
</gene>
<feature type="region of interest" description="Disordered" evidence="1">
    <location>
        <begin position="741"/>
        <end position="803"/>
    </location>
</feature>
<feature type="compositionally biased region" description="Low complexity" evidence="1">
    <location>
        <begin position="862"/>
        <end position="890"/>
    </location>
</feature>
<dbReference type="OrthoDB" id="278826at2759"/>
<dbReference type="RefSeq" id="XP_015661105.1">
    <property type="nucleotide sequence ID" value="XM_015799503.1"/>
</dbReference>
<feature type="region of interest" description="Disordered" evidence="1">
    <location>
        <begin position="272"/>
        <end position="409"/>
    </location>
</feature>
<feature type="compositionally biased region" description="Polar residues" evidence="1">
    <location>
        <begin position="581"/>
        <end position="599"/>
    </location>
</feature>
<dbReference type="OMA" id="CAYRMEH"/>
<feature type="compositionally biased region" description="Low complexity" evidence="1">
    <location>
        <begin position="375"/>
        <end position="386"/>
    </location>
</feature>
<proteinExistence type="predicted"/>
<comment type="caution">
    <text evidence="2">The sequence shown here is derived from an EMBL/GenBank/DDBJ whole genome shotgun (WGS) entry which is preliminary data.</text>
</comment>
<dbReference type="Proteomes" id="UP000037923">
    <property type="component" value="Unassembled WGS sequence"/>
</dbReference>
<feature type="compositionally biased region" description="Basic residues" evidence="1">
    <location>
        <begin position="90"/>
        <end position="100"/>
    </location>
</feature>
<protein>
    <submittedName>
        <fullName evidence="2">Uncharacterized protein</fullName>
    </submittedName>
</protein>